<name>A0A8D3BZZ2_SCOMX</name>
<evidence type="ECO:0000259" key="1">
    <source>
        <dbReference type="Pfam" id="PF25473"/>
    </source>
</evidence>
<organism evidence="2 3">
    <name type="scientific">Scophthalmus maximus</name>
    <name type="common">Turbot</name>
    <name type="synonym">Psetta maxima</name>
    <dbReference type="NCBI Taxonomy" id="52904"/>
    <lineage>
        <taxon>Eukaryota</taxon>
        <taxon>Metazoa</taxon>
        <taxon>Chordata</taxon>
        <taxon>Craniata</taxon>
        <taxon>Vertebrata</taxon>
        <taxon>Euteleostomi</taxon>
        <taxon>Actinopterygii</taxon>
        <taxon>Neopterygii</taxon>
        <taxon>Teleostei</taxon>
        <taxon>Neoteleostei</taxon>
        <taxon>Acanthomorphata</taxon>
        <taxon>Carangaria</taxon>
        <taxon>Pleuronectiformes</taxon>
        <taxon>Pleuronectoidei</taxon>
        <taxon>Scophthalmidae</taxon>
        <taxon>Scophthalmus</taxon>
    </lineage>
</organism>
<dbReference type="Proteomes" id="UP000694558">
    <property type="component" value="Chromosome 18"/>
</dbReference>
<dbReference type="Pfam" id="PF25473">
    <property type="entry name" value="MXRA7_helical"/>
    <property type="match status" value="1"/>
</dbReference>
<dbReference type="PANTHER" id="PTHR21845:SF2">
    <property type="entry name" value="MATRIX-REMODELING-ASSOCIATED PROTEIN 7"/>
    <property type="match status" value="1"/>
</dbReference>
<dbReference type="GeneTree" id="ENSGT00940000163380"/>
<proteinExistence type="predicted"/>
<dbReference type="PANTHER" id="PTHR21845">
    <property type="entry name" value="TRANSMEMBRANE ANCHOR PROTEIN 1"/>
    <property type="match status" value="1"/>
</dbReference>
<protein>
    <recommendedName>
        <fullName evidence="1">Matrix-remodeling-associated protein 7 helical domain-containing protein</fullName>
    </recommendedName>
</protein>
<dbReference type="Ensembl" id="ENSSMAT00000056009.1">
    <property type="protein sequence ID" value="ENSSMAP00000040600.1"/>
    <property type="gene ID" value="ENSSMAG00000027814.1"/>
</dbReference>
<evidence type="ECO:0000313" key="2">
    <source>
        <dbReference type="Ensembl" id="ENSSMAP00000040600.1"/>
    </source>
</evidence>
<reference evidence="2" key="2">
    <citation type="submission" date="2025-08" db="UniProtKB">
        <authorList>
            <consortium name="Ensembl"/>
        </authorList>
    </citation>
    <scope>IDENTIFICATION</scope>
</reference>
<reference evidence="2" key="1">
    <citation type="submission" date="2023-05" db="EMBL/GenBank/DDBJ databases">
        <title>High-quality long-read genome of Scophthalmus maximus.</title>
        <authorList>
            <person name="Lien S."/>
            <person name="Martinez P."/>
        </authorList>
    </citation>
    <scope>NUCLEOTIDE SEQUENCE [LARGE SCALE GENOMIC DNA]</scope>
</reference>
<dbReference type="InterPro" id="IPR026622">
    <property type="entry name" value="Mxra7"/>
</dbReference>
<sequence>MSLEADSSSEAPSGKGRRSFIGLSEKEILKCAFSYPQTEGAAESPEVNGEDVCIFCDVLICVYSVLSDNALKYVPGKSRSHHLQMMMSKEELEEEQRVQREQLAAIFQLLSDNKETFGETSEGDMEEQLRLYSI</sequence>
<dbReference type="InterPro" id="IPR057534">
    <property type="entry name" value="MXRA7_helical"/>
</dbReference>
<feature type="domain" description="Matrix-remodeling-associated protein 7 helical" evidence="1">
    <location>
        <begin position="72"/>
        <end position="134"/>
    </location>
</feature>
<dbReference type="AlphaFoldDB" id="A0A8D3BZZ2"/>
<evidence type="ECO:0000313" key="3">
    <source>
        <dbReference type="Proteomes" id="UP000694558"/>
    </source>
</evidence>
<accession>A0A8D3BZZ2</accession>